<dbReference type="PANTHER" id="PTHR11439:SF467">
    <property type="entry name" value="INTEGRASE CATALYTIC DOMAIN-CONTAINING PROTEIN"/>
    <property type="match status" value="1"/>
</dbReference>
<keyword evidence="2" id="KW-1185">Reference proteome</keyword>
<dbReference type="Proteomes" id="UP000257109">
    <property type="component" value="Unassembled WGS sequence"/>
</dbReference>
<sequence>MQKIPYASTVESLMYAQVCTRLDIAFLVGVLDKYLSDPRMHHGKEIKCMMLYLKRTKWSMLTYQKFEELDIIGYFDSDFAQSKDNKHSTFRYVYMLAGEAISWKYAKQTIIAPSMLVVEFSLCYIQRVWIDLTKD</sequence>
<accession>A0A371FVI5</accession>
<proteinExistence type="predicted"/>
<evidence type="ECO:0000313" key="2">
    <source>
        <dbReference type="Proteomes" id="UP000257109"/>
    </source>
</evidence>
<evidence type="ECO:0000313" key="1">
    <source>
        <dbReference type="EMBL" id="RDX82053.1"/>
    </source>
</evidence>
<evidence type="ECO:0008006" key="3">
    <source>
        <dbReference type="Google" id="ProtNLM"/>
    </source>
</evidence>
<dbReference type="PANTHER" id="PTHR11439">
    <property type="entry name" value="GAG-POL-RELATED RETROTRANSPOSON"/>
    <property type="match status" value="1"/>
</dbReference>
<reference evidence="1" key="1">
    <citation type="submission" date="2018-05" db="EMBL/GenBank/DDBJ databases">
        <title>Draft genome of Mucuna pruriens seed.</title>
        <authorList>
            <person name="Nnadi N.E."/>
            <person name="Vos R."/>
            <person name="Hasami M.H."/>
            <person name="Devisetty U.K."/>
            <person name="Aguiy J.C."/>
        </authorList>
    </citation>
    <scope>NUCLEOTIDE SEQUENCE [LARGE SCALE GENOMIC DNA]</scope>
    <source>
        <strain evidence="1">JCA_2017</strain>
    </source>
</reference>
<dbReference type="EMBL" id="QJKJ01007757">
    <property type="protein sequence ID" value="RDX82053.1"/>
    <property type="molecule type" value="Genomic_DNA"/>
</dbReference>
<gene>
    <name evidence="1" type="ORF">CR513_37205</name>
</gene>
<comment type="caution">
    <text evidence="1">The sequence shown here is derived from an EMBL/GenBank/DDBJ whole genome shotgun (WGS) entry which is preliminary data.</text>
</comment>
<dbReference type="OrthoDB" id="1645289at2759"/>
<dbReference type="AlphaFoldDB" id="A0A371FVI5"/>
<dbReference type="STRING" id="157652.A0A371FVI5"/>
<feature type="non-terminal residue" evidence="1">
    <location>
        <position position="1"/>
    </location>
</feature>
<name>A0A371FVI5_MUCPR</name>
<protein>
    <recommendedName>
        <fullName evidence="3">Copia protein</fullName>
    </recommendedName>
</protein>
<organism evidence="1 2">
    <name type="scientific">Mucuna pruriens</name>
    <name type="common">Velvet bean</name>
    <name type="synonym">Dolichos pruriens</name>
    <dbReference type="NCBI Taxonomy" id="157652"/>
    <lineage>
        <taxon>Eukaryota</taxon>
        <taxon>Viridiplantae</taxon>
        <taxon>Streptophyta</taxon>
        <taxon>Embryophyta</taxon>
        <taxon>Tracheophyta</taxon>
        <taxon>Spermatophyta</taxon>
        <taxon>Magnoliopsida</taxon>
        <taxon>eudicotyledons</taxon>
        <taxon>Gunneridae</taxon>
        <taxon>Pentapetalae</taxon>
        <taxon>rosids</taxon>
        <taxon>fabids</taxon>
        <taxon>Fabales</taxon>
        <taxon>Fabaceae</taxon>
        <taxon>Papilionoideae</taxon>
        <taxon>50 kb inversion clade</taxon>
        <taxon>NPAAA clade</taxon>
        <taxon>indigoferoid/millettioid clade</taxon>
        <taxon>Phaseoleae</taxon>
        <taxon>Mucuna</taxon>
    </lineage>
</organism>